<keyword evidence="2" id="KW-0732">Signal</keyword>
<evidence type="ECO:0000256" key="2">
    <source>
        <dbReference type="SAM" id="SignalP"/>
    </source>
</evidence>
<dbReference type="RefSeq" id="XP_007837749.1">
    <property type="nucleotide sequence ID" value="XM_007839558.1"/>
</dbReference>
<keyword evidence="1" id="KW-0812">Transmembrane</keyword>
<evidence type="ECO:0000313" key="3">
    <source>
        <dbReference type="EMBL" id="ETS77103.1"/>
    </source>
</evidence>
<dbReference type="Proteomes" id="UP000030651">
    <property type="component" value="Unassembled WGS sequence"/>
</dbReference>
<keyword evidence="1" id="KW-1133">Transmembrane helix</keyword>
<keyword evidence="1" id="KW-0472">Membrane</keyword>
<dbReference type="GeneID" id="19275990"/>
<dbReference type="OrthoDB" id="4755186at2759"/>
<dbReference type="HOGENOM" id="CLU_076658_0_0_1"/>
<protein>
    <submittedName>
        <fullName evidence="3">Uncharacterized protein</fullName>
    </submittedName>
</protein>
<reference evidence="4" key="1">
    <citation type="journal article" date="2015" name="BMC Genomics">
        <title>Genomic and transcriptomic analysis of the endophytic fungus Pestalotiopsis fici reveals its lifestyle and high potential for synthesis of natural products.</title>
        <authorList>
            <person name="Wang X."/>
            <person name="Zhang X."/>
            <person name="Liu L."/>
            <person name="Xiang M."/>
            <person name="Wang W."/>
            <person name="Sun X."/>
            <person name="Che Y."/>
            <person name="Guo L."/>
            <person name="Liu G."/>
            <person name="Guo L."/>
            <person name="Wang C."/>
            <person name="Yin W.B."/>
            <person name="Stadler M."/>
            <person name="Zhang X."/>
            <person name="Liu X."/>
        </authorList>
    </citation>
    <scope>NUCLEOTIDE SEQUENCE [LARGE SCALE GENOMIC DNA]</scope>
    <source>
        <strain evidence="4">W106-1 / CGMCC3.15140</strain>
    </source>
</reference>
<dbReference type="InParanoid" id="W3WTA8"/>
<dbReference type="EMBL" id="KI912116">
    <property type="protein sequence ID" value="ETS77103.1"/>
    <property type="molecule type" value="Genomic_DNA"/>
</dbReference>
<feature type="transmembrane region" description="Helical" evidence="1">
    <location>
        <begin position="196"/>
        <end position="221"/>
    </location>
</feature>
<proteinExistence type="predicted"/>
<dbReference type="eggNOG" id="ENOG502T39P">
    <property type="taxonomic scope" value="Eukaryota"/>
</dbReference>
<dbReference type="OMA" id="SYPENTW"/>
<feature type="signal peptide" evidence="2">
    <location>
        <begin position="1"/>
        <end position="19"/>
    </location>
</feature>
<evidence type="ECO:0000313" key="4">
    <source>
        <dbReference type="Proteomes" id="UP000030651"/>
    </source>
</evidence>
<evidence type="ECO:0000256" key="1">
    <source>
        <dbReference type="SAM" id="Phobius"/>
    </source>
</evidence>
<feature type="chain" id="PRO_5005715598" evidence="2">
    <location>
        <begin position="20"/>
        <end position="235"/>
    </location>
</feature>
<sequence>MKVQLLTLSSTLLLSTAAAWNPSQRDCSDSPLCFKSFIWCDGYNGDGCFLPEGAYPAVANPKNSHYVLLLEDMNYTVSWQVDAKNRETPVQVVWQIADGERWETNTTESQVVFNPSKIIQSMQQTEFAGYKAMIDASNVLTISQPDLTSKENYPDIPGYTPYDMSDQFIIGSPSIKRFLDAQKGIGHQDEEKKWKLGVGIGVGLGVPILMALTALGTWFSVKKSVAKRGSNSKPI</sequence>
<keyword evidence="4" id="KW-1185">Reference proteome</keyword>
<name>W3WTA8_PESFW</name>
<dbReference type="KEGG" id="pfy:PFICI_10977"/>
<dbReference type="AlphaFoldDB" id="W3WTA8"/>
<gene>
    <name evidence="3" type="ORF">PFICI_10977</name>
</gene>
<accession>W3WTA8</accession>
<organism evidence="3 4">
    <name type="scientific">Pestalotiopsis fici (strain W106-1 / CGMCC3.15140)</name>
    <dbReference type="NCBI Taxonomy" id="1229662"/>
    <lineage>
        <taxon>Eukaryota</taxon>
        <taxon>Fungi</taxon>
        <taxon>Dikarya</taxon>
        <taxon>Ascomycota</taxon>
        <taxon>Pezizomycotina</taxon>
        <taxon>Sordariomycetes</taxon>
        <taxon>Xylariomycetidae</taxon>
        <taxon>Amphisphaeriales</taxon>
        <taxon>Sporocadaceae</taxon>
        <taxon>Pestalotiopsis</taxon>
    </lineage>
</organism>